<evidence type="ECO:0000313" key="6">
    <source>
        <dbReference type="EMBL" id="MBY6141354.1"/>
    </source>
</evidence>
<comment type="similarity">
    <text evidence="1">Belongs to the GcvT family.</text>
</comment>
<accession>A0ABS7NKX7</accession>
<feature type="domain" description="GCVT N-terminal" evidence="3">
    <location>
        <begin position="617"/>
        <end position="889"/>
    </location>
</feature>
<protein>
    <submittedName>
        <fullName evidence="6">Sarcosine oxidase subunit alpha family protein</fullName>
    </submittedName>
</protein>
<comment type="caution">
    <text evidence="6">The sequence shown here is derived from an EMBL/GenBank/DDBJ whole genome shotgun (WGS) entry which is preliminary data.</text>
</comment>
<proteinExistence type="inferred from homology"/>
<name>A0ABS7NKX7_9RHOB</name>
<gene>
    <name evidence="6" type="ORF">KUV26_18095</name>
</gene>
<dbReference type="InterPro" id="IPR028896">
    <property type="entry name" value="GcvT/YgfZ/DmdA"/>
</dbReference>
<evidence type="ECO:0000256" key="1">
    <source>
        <dbReference type="ARBA" id="ARBA00008609"/>
    </source>
</evidence>
<evidence type="ECO:0000313" key="7">
    <source>
        <dbReference type="Proteomes" id="UP000766629"/>
    </source>
</evidence>
<dbReference type="Pfam" id="PF12831">
    <property type="entry name" value="FAD_oxidored"/>
    <property type="match status" value="1"/>
</dbReference>
<evidence type="ECO:0000259" key="5">
    <source>
        <dbReference type="Pfam" id="PF17806"/>
    </source>
</evidence>
<dbReference type="InterPro" id="IPR041117">
    <property type="entry name" value="SoxA_A3"/>
</dbReference>
<dbReference type="InterPro" id="IPR006277">
    <property type="entry name" value="Sarcosine_oxidase_asu"/>
</dbReference>
<dbReference type="Gene3D" id="3.30.1360.120">
    <property type="entry name" value="Probable tRNA modification gtpase trme, domain 1"/>
    <property type="match status" value="1"/>
</dbReference>
<evidence type="ECO:0000259" key="4">
    <source>
        <dbReference type="Pfam" id="PF08669"/>
    </source>
</evidence>
<sequence length="1003" mass="108045">MNAGRVAFQADGSTGARKGVQVNRLDGGLIKGSKALTFTFDGKSYKGFEGDTLASALLANGVRLMGRSFKYHRPRGVLTSGSEEPNALVELRSGGRQEPNTRATVAELYDGLEANSQNRWPSLQHDFMAINDRFSNFLTAGFYYKTFMWPAAFWEKLYEPIIRKAAGLGSISFEADPDAYDKGFLHCDLLVIGAGPTGLMAALTAGRAGAQVIIADEDFLLGGRLNAETFGVGDLTGAAWVEQAQAELAAMPNVRVMPRTTIIGAFDHGIYGAVERVSDHVLAPEAGKPRQILWRIYSKRAMLAAGATERPIAFENNDRPGVMLAGAVRAYANRWAVTPDQTVAVFTNNDDGHRTAADLIAKGVKVTAVIDTRPDAPKVEGAELFAGAQVIDTKGRLGLEWARVRLANGTTRDVPCGALAVSGGWNPNVHLTCHQRGRPAWREDIAAFVPAGELPQNMSVAGAANGDFSTAAALRAGAEGAVAALSELGIETKAGDLPEAEDAPVNVTPFWYVKEGKGRAWLDQQNDVTVKDVKLAHQENFRSVEHLKRYTTLGMATDQGKTSNMGGLAIMAELAGKQIPEVGTTMFRPPYTPVSFGVMAGRSVGEEFRPTRKTPSHKWAEEQGAVFVEVGQWLRAQWFPKAGETHWRQSVDREVLQTRNSVGICDVTTLGKIDVQGKDAAEFLNKIYANAFAKLPVGKVRYGLMLREDGIAYDDGTAARFAEDHFVVTTTTANAVLVYRNMEFARQCLFPDMDVQLISTTEAWAQFAVAGPNARKLLQKVVDPEFDISNEAFPFMGCGEITVAGGCRARLFRISFSGELAYEIAVPTRYGDAMIRKLMEAGEEFGAVPYGTEALGVMRIEKGHAAGNELNGTTSALNLGMGKMVSKKKDCIGNTLSEREGMNQEDALKLVGFKPVNAADPVQAGAHLMNADGEVSAATDQGYITSAAYSPVLGCSIGIGFLKSGDSRKGEVIRAVNPLEGKEIQVEVVSAHFVDPEGERLRG</sequence>
<feature type="domain" description="SoxA A3" evidence="5">
    <location>
        <begin position="517"/>
        <end position="602"/>
    </location>
</feature>
<dbReference type="InterPro" id="IPR036188">
    <property type="entry name" value="FAD/NAD-bd_sf"/>
</dbReference>
<organism evidence="6 7">
    <name type="scientific">Leisingera daeponensis</name>
    <dbReference type="NCBI Taxonomy" id="405746"/>
    <lineage>
        <taxon>Bacteria</taxon>
        <taxon>Pseudomonadati</taxon>
        <taxon>Pseudomonadota</taxon>
        <taxon>Alphaproteobacteria</taxon>
        <taxon>Rhodobacterales</taxon>
        <taxon>Roseobacteraceae</taxon>
        <taxon>Leisingera</taxon>
    </lineage>
</organism>
<dbReference type="PANTHER" id="PTHR43757">
    <property type="entry name" value="AMINOMETHYLTRANSFERASE"/>
    <property type="match status" value="1"/>
</dbReference>
<dbReference type="Pfam" id="PF08669">
    <property type="entry name" value="GCV_T_C"/>
    <property type="match status" value="1"/>
</dbReference>
<dbReference type="PANTHER" id="PTHR43757:SF2">
    <property type="entry name" value="AMINOMETHYLTRANSFERASE, MITOCHONDRIAL"/>
    <property type="match status" value="1"/>
</dbReference>
<dbReference type="Pfam" id="PF01571">
    <property type="entry name" value="GCV_T"/>
    <property type="match status" value="1"/>
</dbReference>
<reference evidence="6 7" key="1">
    <citation type="submission" date="2021-06" db="EMBL/GenBank/DDBJ databases">
        <title>50 bacteria genomes isolated from Dapeng, Shenzhen, China.</title>
        <authorList>
            <person name="Zheng W."/>
            <person name="Yu S."/>
            <person name="Huang Y."/>
        </authorList>
    </citation>
    <scope>NUCLEOTIDE SEQUENCE [LARGE SCALE GENOMIC DNA]</scope>
    <source>
        <strain evidence="6 7">DP1N14-2</strain>
    </source>
</reference>
<dbReference type="SUPFAM" id="SSF101790">
    <property type="entry name" value="Aminomethyltransferase beta-barrel domain"/>
    <property type="match status" value="1"/>
</dbReference>
<dbReference type="Pfam" id="PF13510">
    <property type="entry name" value="Fer2_4"/>
    <property type="match status" value="1"/>
</dbReference>
<dbReference type="PRINTS" id="PR00469">
    <property type="entry name" value="PNDRDTASEII"/>
</dbReference>
<dbReference type="InterPro" id="IPR027266">
    <property type="entry name" value="TrmE/GcvT-like"/>
</dbReference>
<dbReference type="InterPro" id="IPR006222">
    <property type="entry name" value="GCVT_N"/>
</dbReference>
<dbReference type="PIRSF" id="PIRSF037980">
    <property type="entry name" value="SoxA"/>
    <property type="match status" value="1"/>
</dbReference>
<dbReference type="InterPro" id="IPR013977">
    <property type="entry name" value="GcvT_C"/>
</dbReference>
<dbReference type="Pfam" id="PF17806">
    <property type="entry name" value="SO_alpha_A3"/>
    <property type="match status" value="1"/>
</dbReference>
<dbReference type="Gene3D" id="3.10.20.440">
    <property type="entry name" value="2Fe-2S iron-sulphur cluster binding domain, sarcosine oxidase, alpha subunit, N-terminal domain"/>
    <property type="match status" value="1"/>
</dbReference>
<dbReference type="SUPFAM" id="SSF103025">
    <property type="entry name" value="Folate-binding domain"/>
    <property type="match status" value="1"/>
</dbReference>
<dbReference type="EMBL" id="JAHVJA010000010">
    <property type="protein sequence ID" value="MBY6141354.1"/>
    <property type="molecule type" value="Genomic_DNA"/>
</dbReference>
<evidence type="ECO:0000259" key="3">
    <source>
        <dbReference type="Pfam" id="PF01571"/>
    </source>
</evidence>
<evidence type="ECO:0000256" key="2">
    <source>
        <dbReference type="ARBA" id="ARBA00023002"/>
    </source>
</evidence>
<dbReference type="Gene3D" id="3.50.50.60">
    <property type="entry name" value="FAD/NAD(P)-binding domain"/>
    <property type="match status" value="1"/>
</dbReference>
<dbReference type="SUPFAM" id="SSF51905">
    <property type="entry name" value="FAD/NAD(P)-binding domain"/>
    <property type="match status" value="1"/>
</dbReference>
<dbReference type="InterPro" id="IPR042204">
    <property type="entry name" value="2Fe-2S-bd_N"/>
</dbReference>
<dbReference type="RefSeq" id="WP_222509499.1">
    <property type="nucleotide sequence ID" value="NZ_JAHVJA010000010.1"/>
</dbReference>
<dbReference type="NCBIfam" id="TIGR01372">
    <property type="entry name" value="soxA"/>
    <property type="match status" value="1"/>
</dbReference>
<keyword evidence="2" id="KW-0560">Oxidoreductase</keyword>
<keyword evidence="7" id="KW-1185">Reference proteome</keyword>
<dbReference type="PRINTS" id="PR00368">
    <property type="entry name" value="FADPNR"/>
</dbReference>
<feature type="domain" description="Aminomethyltransferase C-terminal" evidence="4">
    <location>
        <begin position="909"/>
        <end position="995"/>
    </location>
</feature>
<dbReference type="Proteomes" id="UP000766629">
    <property type="component" value="Unassembled WGS sequence"/>
</dbReference>
<dbReference type="InterPro" id="IPR029043">
    <property type="entry name" value="GcvT/YgfZ_C"/>
</dbReference>